<proteinExistence type="predicted"/>
<organism evidence="12 13">
    <name type="scientific">Clostridium neuense</name>
    <dbReference type="NCBI Taxonomy" id="1728934"/>
    <lineage>
        <taxon>Bacteria</taxon>
        <taxon>Bacillati</taxon>
        <taxon>Bacillota</taxon>
        <taxon>Clostridia</taxon>
        <taxon>Eubacteriales</taxon>
        <taxon>Clostridiaceae</taxon>
        <taxon>Clostridium</taxon>
    </lineage>
</organism>
<keyword evidence="3" id="KW-0902">Two-component regulatory system</keyword>
<comment type="function">
    <text evidence="7">May play the central regulatory role in sporulation. It may be an element of the effector pathway responsible for the activation of sporulation genes in response to nutritional stress. Spo0A may act in concert with spo0H (a sigma factor) to control the expression of some genes that are critical to the sporulation process.</text>
</comment>
<keyword evidence="5 9" id="KW-0238">DNA-binding</keyword>
<evidence type="ECO:0000256" key="4">
    <source>
        <dbReference type="ARBA" id="ARBA00023015"/>
    </source>
</evidence>
<feature type="DNA-binding region" description="OmpR/PhoB-type" evidence="9">
    <location>
        <begin position="129"/>
        <end position="227"/>
    </location>
</feature>
<dbReference type="EMBL" id="JBJIAA010000008">
    <property type="protein sequence ID" value="MFL0251025.1"/>
    <property type="molecule type" value="Genomic_DNA"/>
</dbReference>
<name>A0ABW8TGA3_9CLOT</name>
<evidence type="ECO:0000256" key="6">
    <source>
        <dbReference type="ARBA" id="ARBA00023163"/>
    </source>
</evidence>
<dbReference type="CDD" id="cd00383">
    <property type="entry name" value="trans_reg_C"/>
    <property type="match status" value="1"/>
</dbReference>
<dbReference type="SUPFAM" id="SSF52172">
    <property type="entry name" value="CheY-like"/>
    <property type="match status" value="1"/>
</dbReference>
<keyword evidence="4" id="KW-0805">Transcription regulation</keyword>
<dbReference type="PANTHER" id="PTHR48111">
    <property type="entry name" value="REGULATOR OF RPOS"/>
    <property type="match status" value="1"/>
</dbReference>
<feature type="domain" description="Response regulatory" evidence="10">
    <location>
        <begin position="4"/>
        <end position="117"/>
    </location>
</feature>
<accession>A0ABW8TGA3</accession>
<evidence type="ECO:0000256" key="2">
    <source>
        <dbReference type="ARBA" id="ARBA00022553"/>
    </source>
</evidence>
<dbReference type="Gene3D" id="6.10.250.690">
    <property type="match status" value="1"/>
</dbReference>
<evidence type="ECO:0000259" key="11">
    <source>
        <dbReference type="PROSITE" id="PS51755"/>
    </source>
</evidence>
<dbReference type="InterPro" id="IPR039420">
    <property type="entry name" value="WalR-like"/>
</dbReference>
<dbReference type="Gene3D" id="3.40.50.2300">
    <property type="match status" value="1"/>
</dbReference>
<dbReference type="InterPro" id="IPR016032">
    <property type="entry name" value="Sig_transdc_resp-reg_C-effctor"/>
</dbReference>
<evidence type="ECO:0000259" key="10">
    <source>
        <dbReference type="PROSITE" id="PS50110"/>
    </source>
</evidence>
<keyword evidence="13" id="KW-1185">Reference proteome</keyword>
<evidence type="ECO:0000313" key="13">
    <source>
        <dbReference type="Proteomes" id="UP001623592"/>
    </source>
</evidence>
<gene>
    <name evidence="12" type="ORF">ACJDT4_11380</name>
</gene>
<dbReference type="SMART" id="SM00448">
    <property type="entry name" value="REC"/>
    <property type="match status" value="1"/>
</dbReference>
<feature type="domain" description="OmpR/PhoB-type" evidence="11">
    <location>
        <begin position="129"/>
        <end position="227"/>
    </location>
</feature>
<comment type="caution">
    <text evidence="12">The sequence shown here is derived from an EMBL/GenBank/DDBJ whole genome shotgun (WGS) entry which is preliminary data.</text>
</comment>
<dbReference type="Pfam" id="PF00486">
    <property type="entry name" value="Trans_reg_C"/>
    <property type="match status" value="1"/>
</dbReference>
<dbReference type="SMART" id="SM00862">
    <property type="entry name" value="Trans_reg_C"/>
    <property type="match status" value="1"/>
</dbReference>
<evidence type="ECO:0000256" key="8">
    <source>
        <dbReference type="PROSITE-ProRule" id="PRU00169"/>
    </source>
</evidence>
<keyword evidence="2 8" id="KW-0597">Phosphoprotein</keyword>
<evidence type="ECO:0000256" key="9">
    <source>
        <dbReference type="PROSITE-ProRule" id="PRU01091"/>
    </source>
</evidence>
<dbReference type="InterPro" id="IPR011006">
    <property type="entry name" value="CheY-like_superfamily"/>
</dbReference>
<dbReference type="InterPro" id="IPR001867">
    <property type="entry name" value="OmpR/PhoB-type_DNA-bd"/>
</dbReference>
<protein>
    <recommendedName>
        <fullName evidence="1">Stage 0 sporulation protein A homolog</fullName>
    </recommendedName>
</protein>
<sequence length="227" mass="25901">MDLKVLVVDDELSINDILTTALRTAGYKVKGAFSGEETRSFLESFKPDLVLLDLCLPDEDGFDLCKYINSKYSIPIIMLTAKNDVVDKVLGLELGADDYITKPFHIKEVLTRVKVALRRVEKYKSLVSTEDIEVNGEIKIDLDSRTVTASGSEVRLKPKEYDLLEFLAKNKGHVFTREELLDKVWGMEYDGEVRTVDVHVRRLRSKFDKENKESIIETVFGIGYVMR</sequence>
<evidence type="ECO:0000256" key="3">
    <source>
        <dbReference type="ARBA" id="ARBA00023012"/>
    </source>
</evidence>
<evidence type="ECO:0000256" key="5">
    <source>
        <dbReference type="ARBA" id="ARBA00023125"/>
    </source>
</evidence>
<dbReference type="Gene3D" id="1.10.10.10">
    <property type="entry name" value="Winged helix-like DNA-binding domain superfamily/Winged helix DNA-binding domain"/>
    <property type="match status" value="1"/>
</dbReference>
<keyword evidence="6" id="KW-0804">Transcription</keyword>
<dbReference type="PANTHER" id="PTHR48111:SF40">
    <property type="entry name" value="PHOSPHATE REGULON TRANSCRIPTIONAL REGULATORY PROTEIN PHOB"/>
    <property type="match status" value="1"/>
</dbReference>
<dbReference type="SUPFAM" id="SSF46894">
    <property type="entry name" value="C-terminal effector domain of the bipartite response regulators"/>
    <property type="match status" value="1"/>
</dbReference>
<reference evidence="12 13" key="1">
    <citation type="submission" date="2024-11" db="EMBL/GenBank/DDBJ databases">
        <authorList>
            <person name="Heng Y.C."/>
            <person name="Lim A.C.H."/>
            <person name="Lee J.K.Y."/>
            <person name="Kittelmann S."/>
        </authorList>
    </citation>
    <scope>NUCLEOTIDE SEQUENCE [LARGE SCALE GENOMIC DNA]</scope>
    <source>
        <strain evidence="12 13">WILCCON 0114</strain>
    </source>
</reference>
<evidence type="ECO:0000256" key="7">
    <source>
        <dbReference type="ARBA" id="ARBA00024867"/>
    </source>
</evidence>
<dbReference type="InterPro" id="IPR036388">
    <property type="entry name" value="WH-like_DNA-bd_sf"/>
</dbReference>
<evidence type="ECO:0000256" key="1">
    <source>
        <dbReference type="ARBA" id="ARBA00018672"/>
    </source>
</evidence>
<dbReference type="InterPro" id="IPR001789">
    <property type="entry name" value="Sig_transdc_resp-reg_receiver"/>
</dbReference>
<dbReference type="Proteomes" id="UP001623592">
    <property type="component" value="Unassembled WGS sequence"/>
</dbReference>
<evidence type="ECO:0000313" key="12">
    <source>
        <dbReference type="EMBL" id="MFL0251025.1"/>
    </source>
</evidence>
<dbReference type="PROSITE" id="PS50110">
    <property type="entry name" value="RESPONSE_REGULATORY"/>
    <property type="match status" value="1"/>
</dbReference>
<dbReference type="Pfam" id="PF00072">
    <property type="entry name" value="Response_reg"/>
    <property type="match status" value="1"/>
</dbReference>
<dbReference type="RefSeq" id="WP_406787681.1">
    <property type="nucleotide sequence ID" value="NZ_JBJIAA010000008.1"/>
</dbReference>
<dbReference type="PROSITE" id="PS51755">
    <property type="entry name" value="OMPR_PHOB"/>
    <property type="match status" value="1"/>
</dbReference>
<feature type="modified residue" description="4-aspartylphosphate" evidence="8">
    <location>
        <position position="53"/>
    </location>
</feature>